<reference evidence="2 3" key="1">
    <citation type="journal article" date="2009" name="Nature">
        <title>Evolution of pathogenicity and sexual reproduction in eight Candida genomes.</title>
        <authorList>
            <person name="Butler G."/>
            <person name="Rasmussen M.D."/>
            <person name="Lin M.F."/>
            <person name="Santos M.A."/>
            <person name="Sakthikumar S."/>
            <person name="Munro C.A."/>
            <person name="Rheinbay E."/>
            <person name="Grabherr M."/>
            <person name="Forche A."/>
            <person name="Reedy J.L."/>
            <person name="Agrafioti I."/>
            <person name="Arnaud M.B."/>
            <person name="Bates S."/>
            <person name="Brown A.J."/>
            <person name="Brunke S."/>
            <person name="Costanzo M.C."/>
            <person name="Fitzpatrick D.A."/>
            <person name="de Groot P.W."/>
            <person name="Harris D."/>
            <person name="Hoyer L.L."/>
            <person name="Hube B."/>
            <person name="Klis F.M."/>
            <person name="Kodira C."/>
            <person name="Lennard N."/>
            <person name="Logue M.E."/>
            <person name="Martin R."/>
            <person name="Neiman A.M."/>
            <person name="Nikolaou E."/>
            <person name="Quail M.A."/>
            <person name="Quinn J."/>
            <person name="Santos M.C."/>
            <person name="Schmitzberger F.F."/>
            <person name="Sherlock G."/>
            <person name="Shah P."/>
            <person name="Silverstein K.A."/>
            <person name="Skrzypek M.S."/>
            <person name="Soll D."/>
            <person name="Staggs R."/>
            <person name="Stansfield I."/>
            <person name="Stumpf M.P."/>
            <person name="Sudbery P.E."/>
            <person name="Srikantha T."/>
            <person name="Zeng Q."/>
            <person name="Berman J."/>
            <person name="Berriman M."/>
            <person name="Heitman J."/>
            <person name="Gow N.A."/>
            <person name="Lorenz M.C."/>
            <person name="Birren B.W."/>
            <person name="Kellis M."/>
            <person name="Cuomo C.A."/>
        </authorList>
    </citation>
    <scope>NUCLEOTIDE SEQUENCE [LARGE SCALE GENOMIC DNA]</scope>
    <source>
        <strain evidence="3">ATCC 6260 / CBS 566 / DSM 6381 / JCM 1539 / NBRC 10279 / NRRL Y-324</strain>
    </source>
</reference>
<dbReference type="Proteomes" id="UP000001997">
    <property type="component" value="Unassembled WGS sequence"/>
</dbReference>
<keyword evidence="1" id="KW-0812">Transmembrane</keyword>
<protein>
    <submittedName>
        <fullName evidence="2">Uncharacterized protein</fullName>
    </submittedName>
</protein>
<gene>
    <name evidence="2" type="ORF">PGUG_05023</name>
</gene>
<evidence type="ECO:0000256" key="1">
    <source>
        <dbReference type="SAM" id="Phobius"/>
    </source>
</evidence>
<accession>A5DP22</accession>
<proteinExistence type="predicted"/>
<dbReference type="HOGENOM" id="CLU_1461838_0_0_1"/>
<keyword evidence="1" id="KW-0472">Membrane</keyword>
<feature type="transmembrane region" description="Helical" evidence="1">
    <location>
        <begin position="68"/>
        <end position="86"/>
    </location>
</feature>
<dbReference type="GeneID" id="5124519"/>
<name>A5DP22_PICGU</name>
<dbReference type="InParanoid" id="A5DP22"/>
<evidence type="ECO:0000313" key="2">
    <source>
        <dbReference type="EMBL" id="EDK40925.2"/>
    </source>
</evidence>
<dbReference type="RefSeq" id="XP_001483068.2">
    <property type="nucleotide sequence ID" value="XM_001483018.1"/>
</dbReference>
<dbReference type="EMBL" id="CH408160">
    <property type="protein sequence ID" value="EDK40925.2"/>
    <property type="molecule type" value="Genomic_DNA"/>
</dbReference>
<feature type="transmembrane region" description="Helical" evidence="1">
    <location>
        <begin position="132"/>
        <end position="149"/>
    </location>
</feature>
<keyword evidence="1" id="KW-1133">Transmembrane helix</keyword>
<sequence length="185" mass="21586">MNDAEVSSENKSKLPFIEQHLSNLKKRELCNLFLSTFPSFPLFQRKVRACQVSIITSSFNYSVSFSTSFSFLYFFFLFIFLFSLLIPTHSRGRAHLVHLVVCRISSQLVQGHHWIFGKCCEFTAELNIVKNAWFFVLVIFVVFSKNSLYKQCQQTYPTKYMARDMVLDKIAITDDFRGKIFDIVV</sequence>
<evidence type="ECO:0000313" key="3">
    <source>
        <dbReference type="Proteomes" id="UP000001997"/>
    </source>
</evidence>
<keyword evidence="3" id="KW-1185">Reference proteome</keyword>
<dbReference type="AlphaFoldDB" id="A5DP22"/>
<dbReference type="KEGG" id="pgu:PGUG_05023"/>
<organism evidence="2 3">
    <name type="scientific">Meyerozyma guilliermondii (strain ATCC 6260 / CBS 566 / DSM 6381 / JCM 1539 / NBRC 10279 / NRRL Y-324)</name>
    <name type="common">Yeast</name>
    <name type="synonym">Candida guilliermondii</name>
    <dbReference type="NCBI Taxonomy" id="294746"/>
    <lineage>
        <taxon>Eukaryota</taxon>
        <taxon>Fungi</taxon>
        <taxon>Dikarya</taxon>
        <taxon>Ascomycota</taxon>
        <taxon>Saccharomycotina</taxon>
        <taxon>Pichiomycetes</taxon>
        <taxon>Debaryomycetaceae</taxon>
        <taxon>Meyerozyma</taxon>
    </lineage>
</organism>
<dbReference type="VEuPathDB" id="FungiDB:PGUG_05023"/>